<proteinExistence type="predicted"/>
<evidence type="ECO:0000313" key="3">
    <source>
        <dbReference type="Proteomes" id="UP000184600"/>
    </source>
</evidence>
<evidence type="ECO:0000313" key="2">
    <source>
        <dbReference type="EMBL" id="SHO57759.1"/>
    </source>
</evidence>
<dbReference type="Proteomes" id="UP000184600">
    <property type="component" value="Unassembled WGS sequence"/>
</dbReference>
<gene>
    <name evidence="2" type="ORF">VQ7734_03529</name>
</gene>
<sequence length="220" mass="23386">MATLNTTVQSMIDDLHTKIQAGSLSAEDQMLIGKGLEALMSNASWEKALVAIAEENISESKTLLNTARDELKTAKAELTDSITQIKQHYSPLITVGHYTNLASIAAGKSLVITPPAGSRVRVFQLIAITATKKDLTSYNYVITTLGSRQLGTRVAGTQTASGSYIKVGATDGSPASTSCSHKELLGEVDEKLTLENVDSASAYLLIGVDFVTGDYDNESN</sequence>
<dbReference type="OrthoDB" id="6286316at2"/>
<dbReference type="EMBL" id="FRFG01000048">
    <property type="protein sequence ID" value="SHO57759.1"/>
    <property type="molecule type" value="Genomic_DNA"/>
</dbReference>
<dbReference type="RefSeq" id="WP_073585011.1">
    <property type="nucleotide sequence ID" value="NZ_AP024897.1"/>
</dbReference>
<name>A0A1M7YYK3_9VIBR</name>
<organism evidence="2 3">
    <name type="scientific">Vibrio quintilis</name>
    <dbReference type="NCBI Taxonomy" id="1117707"/>
    <lineage>
        <taxon>Bacteria</taxon>
        <taxon>Pseudomonadati</taxon>
        <taxon>Pseudomonadota</taxon>
        <taxon>Gammaproteobacteria</taxon>
        <taxon>Vibrionales</taxon>
        <taxon>Vibrionaceae</taxon>
        <taxon>Vibrio</taxon>
    </lineage>
</organism>
<accession>A0A1M7YYK3</accession>
<protein>
    <submittedName>
        <fullName evidence="2">Uncharacterized protein</fullName>
    </submittedName>
</protein>
<dbReference type="AlphaFoldDB" id="A0A1M7YYK3"/>
<keyword evidence="1" id="KW-0175">Coiled coil</keyword>
<keyword evidence="3" id="KW-1185">Reference proteome</keyword>
<feature type="coiled-coil region" evidence="1">
    <location>
        <begin position="50"/>
        <end position="84"/>
    </location>
</feature>
<reference evidence="3" key="1">
    <citation type="submission" date="2016-12" db="EMBL/GenBank/DDBJ databases">
        <authorList>
            <person name="Rodrigo-Torres L."/>
            <person name="Arahal R.D."/>
            <person name="Lucena T."/>
        </authorList>
    </citation>
    <scope>NUCLEOTIDE SEQUENCE [LARGE SCALE GENOMIC DNA]</scope>
</reference>
<dbReference type="STRING" id="1117707.VQ7734_03529"/>
<evidence type="ECO:0000256" key="1">
    <source>
        <dbReference type="SAM" id="Coils"/>
    </source>
</evidence>